<dbReference type="Gene3D" id="3.30.420.10">
    <property type="entry name" value="Ribonuclease H-like superfamily/Ribonuclease H"/>
    <property type="match status" value="1"/>
</dbReference>
<dbReference type="EMBL" id="CAVLGL010000087">
    <property type="protein sequence ID" value="CAK1592564.1"/>
    <property type="molecule type" value="Genomic_DNA"/>
</dbReference>
<evidence type="ECO:0000256" key="10">
    <source>
        <dbReference type="SAM" id="MobiDB-lite"/>
    </source>
</evidence>
<keyword evidence="8" id="KW-0808">Transferase</keyword>
<dbReference type="GO" id="GO:0015074">
    <property type="term" value="P:DNA integration"/>
    <property type="evidence" value="ECO:0007669"/>
    <property type="project" value="UniProtKB-KW"/>
</dbReference>
<keyword evidence="4" id="KW-0378">Hydrolase</keyword>
<evidence type="ECO:0000256" key="6">
    <source>
        <dbReference type="ARBA" id="ARBA00022908"/>
    </source>
</evidence>
<organism evidence="12 13">
    <name type="scientific">Parnassius mnemosyne</name>
    <name type="common">clouded apollo</name>
    <dbReference type="NCBI Taxonomy" id="213953"/>
    <lineage>
        <taxon>Eukaryota</taxon>
        <taxon>Metazoa</taxon>
        <taxon>Ecdysozoa</taxon>
        <taxon>Arthropoda</taxon>
        <taxon>Hexapoda</taxon>
        <taxon>Insecta</taxon>
        <taxon>Pterygota</taxon>
        <taxon>Neoptera</taxon>
        <taxon>Endopterygota</taxon>
        <taxon>Lepidoptera</taxon>
        <taxon>Glossata</taxon>
        <taxon>Ditrysia</taxon>
        <taxon>Papilionoidea</taxon>
        <taxon>Papilionidae</taxon>
        <taxon>Parnassiinae</taxon>
        <taxon>Parnassini</taxon>
        <taxon>Parnassius</taxon>
        <taxon>Driopa</taxon>
    </lineage>
</organism>
<gene>
    <name evidence="12" type="ORF">PARMNEM_LOCUS12495</name>
</gene>
<evidence type="ECO:0000256" key="5">
    <source>
        <dbReference type="ARBA" id="ARBA00022842"/>
    </source>
</evidence>
<keyword evidence="9" id="KW-0233">DNA recombination</keyword>
<accession>A0AAV1LDY0</accession>
<dbReference type="InterPro" id="IPR039537">
    <property type="entry name" value="Retrotran_Ty1/copia-like"/>
</dbReference>
<dbReference type="PROSITE" id="PS50994">
    <property type="entry name" value="INTEGRASE"/>
    <property type="match status" value="1"/>
</dbReference>
<dbReference type="Pfam" id="PF25597">
    <property type="entry name" value="SH3_retrovirus"/>
    <property type="match status" value="1"/>
</dbReference>
<feature type="region of interest" description="Disordered" evidence="10">
    <location>
        <begin position="204"/>
        <end position="287"/>
    </location>
</feature>
<proteinExistence type="predicted"/>
<evidence type="ECO:0000256" key="2">
    <source>
        <dbReference type="ARBA" id="ARBA00022723"/>
    </source>
</evidence>
<feature type="compositionally biased region" description="Basic and acidic residues" evidence="10">
    <location>
        <begin position="206"/>
        <end position="221"/>
    </location>
</feature>
<dbReference type="GO" id="GO:0004519">
    <property type="term" value="F:endonuclease activity"/>
    <property type="evidence" value="ECO:0007669"/>
    <property type="project" value="UniProtKB-KW"/>
</dbReference>
<keyword evidence="8" id="KW-0239">DNA-directed DNA polymerase</keyword>
<keyword evidence="2" id="KW-0479">Metal-binding</keyword>
<evidence type="ECO:0000256" key="4">
    <source>
        <dbReference type="ARBA" id="ARBA00022801"/>
    </source>
</evidence>
<keyword evidence="5" id="KW-0460">Magnesium</keyword>
<sequence length="312" mass="36577">MHKEVCCLVRKANNNVKIIRTDNGLEFCNNEMHNFVQEKGIQHQTTVPYTPQQNEKAERDMRTLVEAERTMKANRLPKYLWAKAVNTTVYVLNRTSKSKQEGLSPYESFHKREVNINDLKGVFGERVFVHIPKEKRLKWDDKGEEAILVGYEDTKGFRVYYENRREVHIRRDVVFLEGKRVEEPKCDQKEVMEEMVLLDMSSENEVVEHHEKSDEEFHDTNTDEDEGKEQDKTPENTENIPPERTEKGINQNETEDLNTGIKSQNSATEVQNQGQSSKRKVTKPKKLENYYLYVTVEPRNYREAIASPEAEH</sequence>
<comment type="caution">
    <text evidence="12">The sequence shown here is derived from an EMBL/GenBank/DDBJ whole genome shotgun (WGS) entry which is preliminary data.</text>
</comment>
<keyword evidence="6" id="KW-0229">DNA integration</keyword>
<dbReference type="AlphaFoldDB" id="A0AAV1LDY0"/>
<evidence type="ECO:0000256" key="9">
    <source>
        <dbReference type="ARBA" id="ARBA00023172"/>
    </source>
</evidence>
<keyword evidence="3" id="KW-0255">Endonuclease</keyword>
<dbReference type="InterPro" id="IPR036397">
    <property type="entry name" value="RNaseH_sf"/>
</dbReference>
<dbReference type="PANTHER" id="PTHR42648">
    <property type="entry name" value="TRANSPOSASE, PUTATIVE-RELATED"/>
    <property type="match status" value="1"/>
</dbReference>
<dbReference type="GO" id="GO:0003887">
    <property type="term" value="F:DNA-directed DNA polymerase activity"/>
    <property type="evidence" value="ECO:0007669"/>
    <property type="project" value="UniProtKB-KW"/>
</dbReference>
<name>A0AAV1LDY0_9NEOP</name>
<dbReference type="PANTHER" id="PTHR42648:SF11">
    <property type="entry name" value="TRANSPOSON TY4-P GAG-POL POLYPROTEIN"/>
    <property type="match status" value="1"/>
</dbReference>
<dbReference type="InterPro" id="IPR001584">
    <property type="entry name" value="Integrase_cat-core"/>
</dbReference>
<evidence type="ECO:0000259" key="11">
    <source>
        <dbReference type="PROSITE" id="PS50994"/>
    </source>
</evidence>
<keyword evidence="1" id="KW-0540">Nuclease</keyword>
<dbReference type="InterPro" id="IPR012337">
    <property type="entry name" value="RNaseH-like_sf"/>
</dbReference>
<dbReference type="GO" id="GO:0016787">
    <property type="term" value="F:hydrolase activity"/>
    <property type="evidence" value="ECO:0007669"/>
    <property type="project" value="UniProtKB-KW"/>
</dbReference>
<dbReference type="InterPro" id="IPR057670">
    <property type="entry name" value="SH3_retrovirus"/>
</dbReference>
<feature type="compositionally biased region" description="Basic and acidic residues" evidence="10">
    <location>
        <begin position="229"/>
        <end position="247"/>
    </location>
</feature>
<dbReference type="GO" id="GO:0006310">
    <property type="term" value="P:DNA recombination"/>
    <property type="evidence" value="ECO:0007669"/>
    <property type="project" value="UniProtKB-KW"/>
</dbReference>
<protein>
    <recommendedName>
        <fullName evidence="11">Integrase catalytic domain-containing protein</fullName>
    </recommendedName>
</protein>
<evidence type="ECO:0000256" key="1">
    <source>
        <dbReference type="ARBA" id="ARBA00022722"/>
    </source>
</evidence>
<reference evidence="12 13" key="1">
    <citation type="submission" date="2023-11" db="EMBL/GenBank/DDBJ databases">
        <authorList>
            <person name="Hedman E."/>
            <person name="Englund M."/>
            <person name="Stromberg M."/>
            <person name="Nyberg Akerstrom W."/>
            <person name="Nylinder S."/>
            <person name="Jareborg N."/>
            <person name="Kallberg Y."/>
            <person name="Kronander E."/>
        </authorList>
    </citation>
    <scope>NUCLEOTIDE SEQUENCE [LARGE SCALE GENOMIC DNA]</scope>
</reference>
<evidence type="ECO:0000256" key="8">
    <source>
        <dbReference type="ARBA" id="ARBA00022932"/>
    </source>
</evidence>
<keyword evidence="7" id="KW-0695">RNA-directed DNA polymerase</keyword>
<feature type="compositionally biased region" description="Polar residues" evidence="10">
    <location>
        <begin position="260"/>
        <end position="276"/>
    </location>
</feature>
<dbReference type="GO" id="GO:0003676">
    <property type="term" value="F:nucleic acid binding"/>
    <property type="evidence" value="ECO:0007669"/>
    <property type="project" value="InterPro"/>
</dbReference>
<evidence type="ECO:0000256" key="3">
    <source>
        <dbReference type="ARBA" id="ARBA00022759"/>
    </source>
</evidence>
<evidence type="ECO:0000256" key="7">
    <source>
        <dbReference type="ARBA" id="ARBA00022918"/>
    </source>
</evidence>
<dbReference type="Proteomes" id="UP001314205">
    <property type="component" value="Unassembled WGS sequence"/>
</dbReference>
<dbReference type="GO" id="GO:0003964">
    <property type="term" value="F:RNA-directed DNA polymerase activity"/>
    <property type="evidence" value="ECO:0007669"/>
    <property type="project" value="UniProtKB-KW"/>
</dbReference>
<evidence type="ECO:0000313" key="12">
    <source>
        <dbReference type="EMBL" id="CAK1592564.1"/>
    </source>
</evidence>
<feature type="domain" description="Integrase catalytic" evidence="11">
    <location>
        <begin position="1"/>
        <end position="113"/>
    </location>
</feature>
<dbReference type="GO" id="GO:0046872">
    <property type="term" value="F:metal ion binding"/>
    <property type="evidence" value="ECO:0007669"/>
    <property type="project" value="UniProtKB-KW"/>
</dbReference>
<keyword evidence="8" id="KW-0548">Nucleotidyltransferase</keyword>
<dbReference type="SUPFAM" id="SSF53098">
    <property type="entry name" value="Ribonuclease H-like"/>
    <property type="match status" value="1"/>
</dbReference>
<keyword evidence="13" id="KW-1185">Reference proteome</keyword>
<evidence type="ECO:0000313" key="13">
    <source>
        <dbReference type="Proteomes" id="UP001314205"/>
    </source>
</evidence>